<keyword evidence="7" id="KW-1185">Reference proteome</keyword>
<dbReference type="InterPro" id="IPR000485">
    <property type="entry name" value="AsnC-type_HTH_dom"/>
</dbReference>
<dbReference type="Proteomes" id="UP000249065">
    <property type="component" value="Unassembled WGS sequence"/>
</dbReference>
<accession>A0A327MAK5</accession>
<dbReference type="OrthoDB" id="9813313at2"/>
<dbReference type="GO" id="GO:0043200">
    <property type="term" value="P:response to amino acid"/>
    <property type="evidence" value="ECO:0007669"/>
    <property type="project" value="TreeGrafter"/>
</dbReference>
<dbReference type="Gene3D" id="1.10.10.10">
    <property type="entry name" value="Winged helix-like DNA-binding domain superfamily/Winged helix DNA-binding domain"/>
    <property type="match status" value="1"/>
</dbReference>
<dbReference type="InterPro" id="IPR019888">
    <property type="entry name" value="Tscrpt_reg_AsnC-like"/>
</dbReference>
<proteinExistence type="predicted"/>
<name>A0A327MAK5_9PROT</name>
<protein>
    <submittedName>
        <fullName evidence="6">ArsR family transcriptional regulator</fullName>
    </submittedName>
</protein>
<dbReference type="PROSITE" id="PS50956">
    <property type="entry name" value="HTH_ASNC_2"/>
    <property type="match status" value="1"/>
</dbReference>
<dbReference type="SUPFAM" id="SSF54909">
    <property type="entry name" value="Dimeric alpha+beta barrel"/>
    <property type="match status" value="1"/>
</dbReference>
<keyword evidence="2" id="KW-0238">DNA-binding</keyword>
<keyword evidence="4" id="KW-0804">Transcription</keyword>
<dbReference type="InterPro" id="IPR036388">
    <property type="entry name" value="WH-like_DNA-bd_sf"/>
</dbReference>
<dbReference type="SUPFAM" id="SSF46785">
    <property type="entry name" value="Winged helix' DNA-binding domain"/>
    <property type="match status" value="1"/>
</dbReference>
<dbReference type="InterPro" id="IPR036390">
    <property type="entry name" value="WH_DNA-bd_sf"/>
</dbReference>
<dbReference type="SMART" id="SM00344">
    <property type="entry name" value="HTH_ASNC"/>
    <property type="match status" value="1"/>
</dbReference>
<comment type="caution">
    <text evidence="6">The sequence shown here is derived from an EMBL/GenBank/DDBJ whole genome shotgun (WGS) entry which is preliminary data.</text>
</comment>
<reference evidence="7" key="1">
    <citation type="submission" date="2018-06" db="EMBL/GenBank/DDBJ databases">
        <authorList>
            <person name="Khan S.A."/>
        </authorList>
    </citation>
    <scope>NUCLEOTIDE SEQUENCE [LARGE SCALE GENOMIC DNA]</scope>
    <source>
        <strain evidence="7">DB-1506</strain>
    </source>
</reference>
<evidence type="ECO:0000259" key="5">
    <source>
        <dbReference type="PROSITE" id="PS50956"/>
    </source>
</evidence>
<dbReference type="PANTHER" id="PTHR30154:SF0">
    <property type="entry name" value="LEUCINE-RESPONSIVE REGULATORY PROTEIN"/>
    <property type="match status" value="1"/>
</dbReference>
<dbReference type="GO" id="GO:0005829">
    <property type="term" value="C:cytosol"/>
    <property type="evidence" value="ECO:0007669"/>
    <property type="project" value="TreeGrafter"/>
</dbReference>
<evidence type="ECO:0000256" key="1">
    <source>
        <dbReference type="ARBA" id="ARBA00023015"/>
    </source>
</evidence>
<dbReference type="RefSeq" id="WP_111469225.1">
    <property type="nucleotide sequence ID" value="NZ_QLIX01000004.1"/>
</dbReference>
<gene>
    <name evidence="6" type="ORF">DOO78_08030</name>
</gene>
<dbReference type="EMBL" id="QLIX01000004">
    <property type="protein sequence ID" value="RAI59537.1"/>
    <property type="molecule type" value="Genomic_DNA"/>
</dbReference>
<evidence type="ECO:0000313" key="7">
    <source>
        <dbReference type="Proteomes" id="UP000249065"/>
    </source>
</evidence>
<evidence type="ECO:0000256" key="4">
    <source>
        <dbReference type="ARBA" id="ARBA00023163"/>
    </source>
</evidence>
<dbReference type="Pfam" id="PF01037">
    <property type="entry name" value="AsnC_trans_reg"/>
    <property type="match status" value="1"/>
</dbReference>
<dbReference type="Gene3D" id="3.30.70.920">
    <property type="match status" value="1"/>
</dbReference>
<keyword evidence="1" id="KW-0805">Transcription regulation</keyword>
<dbReference type="GO" id="GO:0043565">
    <property type="term" value="F:sequence-specific DNA binding"/>
    <property type="evidence" value="ECO:0007669"/>
    <property type="project" value="InterPro"/>
</dbReference>
<evidence type="ECO:0000313" key="6">
    <source>
        <dbReference type="EMBL" id="RAI59537.1"/>
    </source>
</evidence>
<dbReference type="PANTHER" id="PTHR30154">
    <property type="entry name" value="LEUCINE-RESPONSIVE REGULATORY PROTEIN"/>
    <property type="match status" value="1"/>
</dbReference>
<sequence length="150" mass="16851">MDQLDRRLLRLLQKDGRMPNVELARQAHLSPPATHERVRRLAQEGIIEGYTVRLNPAKLDRALLVFVEVTLDHTSAGIFERFAAAVRDTPEIMECHMVAGGFDYLIKVRVRDMAAFRAFLGGTLLGLPGIRQTHTYTVMEEVKASGDLPI</sequence>
<dbReference type="InterPro" id="IPR011008">
    <property type="entry name" value="Dimeric_a/b-barrel"/>
</dbReference>
<evidence type="ECO:0000256" key="2">
    <source>
        <dbReference type="ARBA" id="ARBA00023125"/>
    </source>
</evidence>
<dbReference type="InterPro" id="IPR019887">
    <property type="entry name" value="Tscrpt_reg_AsnC/Lrp_C"/>
</dbReference>
<dbReference type="PRINTS" id="PR00033">
    <property type="entry name" value="HTHASNC"/>
</dbReference>
<dbReference type="Pfam" id="PF13404">
    <property type="entry name" value="HTH_AsnC-type"/>
    <property type="match status" value="1"/>
</dbReference>
<evidence type="ECO:0000256" key="3">
    <source>
        <dbReference type="ARBA" id="ARBA00023159"/>
    </source>
</evidence>
<organism evidence="6 7">
    <name type="scientific">Roseicella frigidaeris</name>
    <dbReference type="NCBI Taxonomy" id="2230885"/>
    <lineage>
        <taxon>Bacteria</taxon>
        <taxon>Pseudomonadati</taxon>
        <taxon>Pseudomonadota</taxon>
        <taxon>Alphaproteobacteria</taxon>
        <taxon>Acetobacterales</taxon>
        <taxon>Roseomonadaceae</taxon>
        <taxon>Roseicella</taxon>
    </lineage>
</organism>
<keyword evidence="3" id="KW-0010">Activator</keyword>
<dbReference type="AlphaFoldDB" id="A0A327MAK5"/>
<feature type="domain" description="HTH asnC-type" evidence="5">
    <location>
        <begin position="1"/>
        <end position="62"/>
    </location>
</feature>